<dbReference type="Proteomes" id="UP000269221">
    <property type="component" value="Unassembled WGS sequence"/>
</dbReference>
<dbReference type="InterPro" id="IPR036862">
    <property type="entry name" value="Integrase_C_dom_sf_retrovir"/>
</dbReference>
<evidence type="ECO:0000313" key="3">
    <source>
        <dbReference type="Proteomes" id="UP000269221"/>
    </source>
</evidence>
<dbReference type="AlphaFoldDB" id="A0A3M0L422"/>
<dbReference type="InterPro" id="IPR008916">
    <property type="entry name" value="Retrov_capsid_C"/>
</dbReference>
<evidence type="ECO:0008006" key="4">
    <source>
        <dbReference type="Google" id="ProtNLM"/>
    </source>
</evidence>
<reference evidence="2 3" key="1">
    <citation type="submission" date="2018-07" db="EMBL/GenBank/DDBJ databases">
        <title>A high quality draft genome assembly of the barn swallow (H. rustica rustica).</title>
        <authorList>
            <person name="Formenti G."/>
            <person name="Chiara M."/>
            <person name="Poveda L."/>
            <person name="Francoijs K.-J."/>
            <person name="Bonisoli-Alquati A."/>
            <person name="Canova L."/>
            <person name="Gianfranceschi L."/>
            <person name="Horner D.S."/>
            <person name="Saino N."/>
        </authorList>
    </citation>
    <scope>NUCLEOTIDE SEQUENCE [LARGE SCALE GENOMIC DNA]</scope>
    <source>
        <strain evidence="2">Chelidonia</strain>
        <tissue evidence="2">Blood</tissue>
    </source>
</reference>
<dbReference type="EMBL" id="QRBI01000093">
    <property type="protein sequence ID" value="RMC20165.1"/>
    <property type="molecule type" value="Genomic_DNA"/>
</dbReference>
<gene>
    <name evidence="2" type="ORF">DUI87_01011</name>
</gene>
<protein>
    <recommendedName>
        <fullName evidence="4">Integrase-type domain-containing protein</fullName>
    </recommendedName>
</protein>
<dbReference type="SUPFAM" id="SSF50122">
    <property type="entry name" value="DNA-binding domain of retroviral integrase"/>
    <property type="match status" value="1"/>
</dbReference>
<keyword evidence="3" id="KW-1185">Reference proteome</keyword>
<sequence>MWERETSGKPLPCKKQCEWKNSVGKLQKERKSSTCDDTSNGDDSRTGSARGTIIGEQQSSALSRTISRIPYDPELLPPGAQSDRNDELTVLAKPHQPPLIIPPNTSITRAIALPPHAAEQVLPVLREQDPPSGIELQVKKEGAQEQVLEEMALADANERCKAAILSLSIEPAPTLHDMLQQKSPDVIVKDPATRETKSPHDLVTWGHGYAYVSTPPGLKWVPAEWVKPFIPKTARPPAEALQVASAAWRRRKRRTFSF</sequence>
<organism evidence="2 3">
    <name type="scientific">Hirundo rustica rustica</name>
    <dbReference type="NCBI Taxonomy" id="333673"/>
    <lineage>
        <taxon>Eukaryota</taxon>
        <taxon>Metazoa</taxon>
        <taxon>Chordata</taxon>
        <taxon>Craniata</taxon>
        <taxon>Vertebrata</taxon>
        <taxon>Euteleostomi</taxon>
        <taxon>Archelosauria</taxon>
        <taxon>Archosauria</taxon>
        <taxon>Dinosauria</taxon>
        <taxon>Saurischia</taxon>
        <taxon>Theropoda</taxon>
        <taxon>Coelurosauria</taxon>
        <taxon>Aves</taxon>
        <taxon>Neognathae</taxon>
        <taxon>Neoaves</taxon>
        <taxon>Telluraves</taxon>
        <taxon>Australaves</taxon>
        <taxon>Passeriformes</taxon>
        <taxon>Sylvioidea</taxon>
        <taxon>Hirundinidae</taxon>
        <taxon>Hirundo</taxon>
    </lineage>
</organism>
<proteinExistence type="predicted"/>
<dbReference type="Gene3D" id="1.10.1200.30">
    <property type="match status" value="1"/>
</dbReference>
<comment type="caution">
    <text evidence="2">The sequence shown here is derived from an EMBL/GenBank/DDBJ whole genome shotgun (WGS) entry which is preliminary data.</text>
</comment>
<feature type="compositionally biased region" description="Polar residues" evidence="1">
    <location>
        <begin position="55"/>
        <end position="66"/>
    </location>
</feature>
<evidence type="ECO:0000256" key="1">
    <source>
        <dbReference type="SAM" id="MobiDB-lite"/>
    </source>
</evidence>
<evidence type="ECO:0000313" key="2">
    <source>
        <dbReference type="EMBL" id="RMC20165.1"/>
    </source>
</evidence>
<dbReference type="Gene3D" id="2.30.30.10">
    <property type="entry name" value="Integrase, C-terminal domain superfamily, retroviral"/>
    <property type="match status" value="1"/>
</dbReference>
<dbReference type="GO" id="GO:0003676">
    <property type="term" value="F:nucleic acid binding"/>
    <property type="evidence" value="ECO:0007669"/>
    <property type="project" value="InterPro"/>
</dbReference>
<accession>A0A3M0L422</accession>
<feature type="region of interest" description="Disordered" evidence="1">
    <location>
        <begin position="22"/>
        <end position="83"/>
    </location>
</feature>
<name>A0A3M0L422_HIRRU</name>